<keyword evidence="10" id="KW-0560">Oxidoreductase</keyword>
<dbReference type="InterPro" id="IPR026992">
    <property type="entry name" value="DIOX_N"/>
</dbReference>
<dbReference type="EMBL" id="JAQNDM010000002">
    <property type="protein sequence ID" value="MDC0714046.1"/>
    <property type="molecule type" value="Genomic_DNA"/>
</dbReference>
<keyword evidence="10" id="KW-0408">Iron</keyword>
<dbReference type="Proteomes" id="UP001221838">
    <property type="component" value="Unassembled WGS sequence"/>
</dbReference>
<evidence type="ECO:0000313" key="13">
    <source>
        <dbReference type="Proteomes" id="UP001221838"/>
    </source>
</evidence>
<evidence type="ECO:0000256" key="7">
    <source>
        <dbReference type="ARBA" id="ARBA00031282"/>
    </source>
</evidence>
<dbReference type="Pfam" id="PF14226">
    <property type="entry name" value="DIOX_N"/>
    <property type="match status" value="1"/>
</dbReference>
<comment type="similarity">
    <text evidence="10">Belongs to the iron/ascorbate-dependent oxidoreductase family.</text>
</comment>
<comment type="catalytic activity">
    <reaction evidence="8">
        <text>2-oxoglutarate + O2 + 2 H(+) = ethene + 3 CO2 + H2O</text>
        <dbReference type="Rhea" id="RHEA:31523"/>
        <dbReference type="ChEBI" id="CHEBI:15377"/>
        <dbReference type="ChEBI" id="CHEBI:15378"/>
        <dbReference type="ChEBI" id="CHEBI:15379"/>
        <dbReference type="ChEBI" id="CHEBI:16526"/>
        <dbReference type="ChEBI" id="CHEBI:16810"/>
        <dbReference type="ChEBI" id="CHEBI:18153"/>
        <dbReference type="EC" id="1.13.12.19"/>
    </reaction>
</comment>
<sequence>MPTSARRVPLVHLAHYRSGTPQERARFVQVFGDALKEFGFVSVEGHGIEDGLIRRTYADVERFFQLPEAVKQCYVVPGGAGQRGYTGYGQEHAKNRTVGDLKEFWHVGRELSPTHPHFSPQYGPNIWPTEVPSFQENTRALFQALDGAAAVMLQALAEYFGVERNTFSAMAEDGNSILRLIHYPPLRERFIPGGVRAAEHEDINLITLLCEGTASGLELLTRDGEWLPVDTLRGQIVVDSGDMLSRVTNNVIPATTHRVVNPKSGEQDTTRYSMPFFVHPYPQCVLQPLPNTATAEHPVPPPPITADAFLQQRLREIGLIK</sequence>
<evidence type="ECO:0000313" key="12">
    <source>
        <dbReference type="EMBL" id="MDC0714046.1"/>
    </source>
</evidence>
<evidence type="ECO:0000256" key="4">
    <source>
        <dbReference type="ARBA" id="ARBA00019045"/>
    </source>
</evidence>
<dbReference type="PROSITE" id="PS51471">
    <property type="entry name" value="FE2OG_OXY"/>
    <property type="match status" value="1"/>
</dbReference>
<evidence type="ECO:0000256" key="6">
    <source>
        <dbReference type="ARBA" id="ARBA00031011"/>
    </source>
</evidence>
<dbReference type="InterPro" id="IPR050231">
    <property type="entry name" value="Iron_ascorbate_oxido_reductase"/>
</dbReference>
<gene>
    <name evidence="12" type="ORF">POL68_36615</name>
</gene>
<keyword evidence="13" id="KW-1185">Reference proteome</keyword>
<evidence type="ECO:0000256" key="10">
    <source>
        <dbReference type="RuleBase" id="RU003682"/>
    </source>
</evidence>
<evidence type="ECO:0000256" key="1">
    <source>
        <dbReference type="ARBA" id="ARBA00004767"/>
    </source>
</evidence>
<dbReference type="PRINTS" id="PR00682">
    <property type="entry name" value="IPNSYNTHASE"/>
</dbReference>
<name>A0ABT5DNU6_9BACT</name>
<feature type="domain" description="Fe2OG dioxygenase" evidence="11">
    <location>
        <begin position="173"/>
        <end position="280"/>
    </location>
</feature>
<evidence type="ECO:0000256" key="2">
    <source>
        <dbReference type="ARBA" id="ARBA00012293"/>
    </source>
</evidence>
<accession>A0ABT5DNU6</accession>
<protein>
    <recommendedName>
        <fullName evidence="4">2-oxoglutarate-dependent ethylene/succinate-forming enzyme</fullName>
        <ecNumber evidence="3">1.13.12.19</ecNumber>
        <ecNumber evidence="2">1.14.20.7</ecNumber>
    </recommendedName>
    <alternativeName>
        <fullName evidence="6">2-oxoglutarate dioxygenase (ethylene-forming)</fullName>
    </alternativeName>
    <alternativeName>
        <fullName evidence="7">2-oxoglutarate/L-arginine monooxygenase/decarboxylase (succinate-forming)</fullName>
    </alternativeName>
</protein>
<keyword evidence="5" id="KW-0266">Ethylene biosynthesis</keyword>
<dbReference type="InterPro" id="IPR027443">
    <property type="entry name" value="IPNS-like_sf"/>
</dbReference>
<comment type="catalytic activity">
    <reaction evidence="9">
        <text>L-arginine + 2-oxoglutarate + O2 = guanidine + L-glutamate 5-semialdehyde + succinate + CO2</text>
        <dbReference type="Rhea" id="RHEA:31535"/>
        <dbReference type="ChEBI" id="CHEBI:15379"/>
        <dbReference type="ChEBI" id="CHEBI:16526"/>
        <dbReference type="ChEBI" id="CHEBI:16810"/>
        <dbReference type="ChEBI" id="CHEBI:30031"/>
        <dbReference type="ChEBI" id="CHEBI:30087"/>
        <dbReference type="ChEBI" id="CHEBI:32682"/>
        <dbReference type="ChEBI" id="CHEBI:58066"/>
        <dbReference type="EC" id="1.14.20.7"/>
    </reaction>
</comment>
<dbReference type="PANTHER" id="PTHR47990">
    <property type="entry name" value="2-OXOGLUTARATE (2OG) AND FE(II)-DEPENDENT OXYGENASE SUPERFAMILY PROTEIN-RELATED"/>
    <property type="match status" value="1"/>
</dbReference>
<dbReference type="Gene3D" id="2.60.120.330">
    <property type="entry name" value="B-lactam Antibiotic, Isopenicillin N Synthase, Chain"/>
    <property type="match status" value="1"/>
</dbReference>
<dbReference type="SUPFAM" id="SSF51197">
    <property type="entry name" value="Clavaminate synthase-like"/>
    <property type="match status" value="1"/>
</dbReference>
<dbReference type="Pfam" id="PF03171">
    <property type="entry name" value="2OG-FeII_Oxy"/>
    <property type="match status" value="1"/>
</dbReference>
<evidence type="ECO:0000256" key="5">
    <source>
        <dbReference type="ARBA" id="ARBA00022666"/>
    </source>
</evidence>
<dbReference type="RefSeq" id="WP_272144556.1">
    <property type="nucleotide sequence ID" value="NZ_JAQNDM010000002.1"/>
</dbReference>
<dbReference type="InterPro" id="IPR044861">
    <property type="entry name" value="IPNS-like_FE2OG_OXY"/>
</dbReference>
<organism evidence="12 13">
    <name type="scientific">Stigmatella ashevillensis</name>
    <dbReference type="NCBI Taxonomy" id="2995309"/>
    <lineage>
        <taxon>Bacteria</taxon>
        <taxon>Pseudomonadati</taxon>
        <taxon>Myxococcota</taxon>
        <taxon>Myxococcia</taxon>
        <taxon>Myxococcales</taxon>
        <taxon>Cystobacterineae</taxon>
        <taxon>Archangiaceae</taxon>
        <taxon>Stigmatella</taxon>
    </lineage>
</organism>
<dbReference type="InterPro" id="IPR005123">
    <property type="entry name" value="Oxoglu/Fe-dep_dioxygenase_dom"/>
</dbReference>
<evidence type="ECO:0000259" key="11">
    <source>
        <dbReference type="PROSITE" id="PS51471"/>
    </source>
</evidence>
<proteinExistence type="inferred from homology"/>
<evidence type="ECO:0000256" key="9">
    <source>
        <dbReference type="ARBA" id="ARBA00049359"/>
    </source>
</evidence>
<comment type="pathway">
    <text evidence="1">Alkene biosynthesis; ethylene biosynthesis via 2-oxoglutarate.</text>
</comment>
<reference evidence="12 13" key="1">
    <citation type="submission" date="2022-11" db="EMBL/GenBank/DDBJ databases">
        <title>Minimal conservation of predation-associated metabolite biosynthetic gene clusters underscores biosynthetic potential of Myxococcota including descriptions for ten novel species: Archangium lansinium sp. nov., Myxococcus landrumus sp. nov., Nannocystis bai.</title>
        <authorList>
            <person name="Ahearne A."/>
            <person name="Stevens C."/>
            <person name="Dowd S."/>
        </authorList>
    </citation>
    <scope>NUCLEOTIDE SEQUENCE [LARGE SCALE GENOMIC DNA]</scope>
    <source>
        <strain evidence="12 13">NCWAL01</strain>
    </source>
</reference>
<dbReference type="EC" id="1.14.20.7" evidence="2"/>
<comment type="caution">
    <text evidence="12">The sequence shown here is derived from an EMBL/GenBank/DDBJ whole genome shotgun (WGS) entry which is preliminary data.</text>
</comment>
<evidence type="ECO:0000256" key="3">
    <source>
        <dbReference type="ARBA" id="ARBA00012531"/>
    </source>
</evidence>
<keyword evidence="10" id="KW-0479">Metal-binding</keyword>
<evidence type="ECO:0000256" key="8">
    <source>
        <dbReference type="ARBA" id="ARBA00047725"/>
    </source>
</evidence>
<dbReference type="EC" id="1.13.12.19" evidence="3"/>